<feature type="compositionally biased region" description="Basic residues" evidence="2">
    <location>
        <begin position="426"/>
        <end position="442"/>
    </location>
</feature>
<dbReference type="SUPFAM" id="SSF103657">
    <property type="entry name" value="BAR/IMD domain-like"/>
    <property type="match status" value="1"/>
</dbReference>
<feature type="region of interest" description="Disordered" evidence="2">
    <location>
        <begin position="405"/>
        <end position="445"/>
    </location>
</feature>
<protein>
    <submittedName>
        <fullName evidence="3">Formin-binding protein 1</fullName>
    </submittedName>
</protein>
<keyword evidence="4" id="KW-1185">Reference proteome</keyword>
<sequence>MVQITDWIVLWDKASSLIKYQEAGITLHERLQKFLAEFSKLQNDAFTAQKKLCEKYVVDVEKLFGSENSYGTMLNTFVQLVQRIVDTECLISGAFEIQAGGDLKQAIEDEKRRYKRWKHDRDKLSSEMKSQIRIMDDEKKRYRDKFREMLKANEEYAKIEADKSHSYLDVEKAKSSARLKTSDFERARKDLTAALSQFNLYQSDHYNRTLPVWAHTGYQLEQDRHTRTQTLFNVLYERVRVAADRLNAVCTDLQSVSTGLGLERDVEQLIARLRSGTSPPGDLTFEDLTAIHTAFGDAADSSSDKSSIGAIYASGSAVLPSNFCNSNGAADYGGSESSGFVDPAAGGPIYAGTGSVYSAYSVSKFTSGSRRPSASAVSGSTSPAGHGTALLRRFFSRRSRHDLSHLSFDHGSQDGQAPDTSGFRHSERKTKRGLRSLRRKSTSRNLEAVGHIRSAQSTGNLSVANVKRIPSTAGEADYRQNGLMGNTQRRVYTLVHQPTNGDRDLLDSSDFSDTSFDSDVDAPRSRPEDNAYAATSVLVGLNSAAVSSPSLENQRSTEFNPTDTGTNFAAPLAESESLSIAPPTACGTNFPDSNSVRSSADIRSLGIPTDYMNPLHSKIRNGGGTASTEPDGITATRSSPITTNKEICQTESVPVGGNCKAGNDSASQNTSCATHSRLPVRPPPLAFGKKPLLVDESHTHRSNTTSDVSDSGSPVTKVASVSVSNEPTQLSVNDRRQTISRKHHFPHNPPSRTNFAQDTAIVVGTCTAIYPFTGRFGL</sequence>
<dbReference type="OrthoDB" id="8783038at2759"/>
<reference evidence="3 4" key="1">
    <citation type="submission" date="2019-04" db="EMBL/GenBank/DDBJ databases">
        <title>Annotation for the trematode Fasciola gigantica.</title>
        <authorList>
            <person name="Choi Y.-J."/>
        </authorList>
    </citation>
    <scope>NUCLEOTIDE SEQUENCE [LARGE SCALE GENOMIC DNA]</scope>
    <source>
        <strain evidence="3">Uganda_cow_1</strain>
    </source>
</reference>
<organism evidence="3 4">
    <name type="scientific">Fasciola gigantica</name>
    <name type="common">Giant liver fluke</name>
    <dbReference type="NCBI Taxonomy" id="46835"/>
    <lineage>
        <taxon>Eukaryota</taxon>
        <taxon>Metazoa</taxon>
        <taxon>Spiralia</taxon>
        <taxon>Lophotrochozoa</taxon>
        <taxon>Platyhelminthes</taxon>
        <taxon>Trematoda</taxon>
        <taxon>Digenea</taxon>
        <taxon>Plagiorchiida</taxon>
        <taxon>Echinostomata</taxon>
        <taxon>Echinostomatoidea</taxon>
        <taxon>Fasciolidae</taxon>
        <taxon>Fasciola</taxon>
    </lineage>
</organism>
<evidence type="ECO:0000256" key="1">
    <source>
        <dbReference type="SAM" id="Coils"/>
    </source>
</evidence>
<dbReference type="PANTHER" id="PTHR15735">
    <property type="entry name" value="FCH AND DOUBLE SH3 DOMAINS PROTEIN"/>
    <property type="match status" value="1"/>
</dbReference>
<evidence type="ECO:0000313" key="4">
    <source>
        <dbReference type="Proteomes" id="UP000316759"/>
    </source>
</evidence>
<dbReference type="PANTHER" id="PTHR15735:SF12">
    <property type="entry name" value="CDC42-INTERACTING PROTEIN 4, ISOFORM B"/>
    <property type="match status" value="1"/>
</dbReference>
<accession>A0A504Z9X4</accession>
<feature type="coiled-coil region" evidence="1">
    <location>
        <begin position="107"/>
        <end position="155"/>
    </location>
</feature>
<gene>
    <name evidence="3" type="ORF">FGIG_01910</name>
</gene>
<proteinExistence type="predicted"/>
<keyword evidence="1" id="KW-0175">Coiled coil</keyword>
<dbReference type="EMBL" id="SUNJ01002405">
    <property type="protein sequence ID" value="TPP66000.1"/>
    <property type="molecule type" value="Genomic_DNA"/>
</dbReference>
<comment type="caution">
    <text evidence="3">The sequence shown here is derived from an EMBL/GenBank/DDBJ whole genome shotgun (WGS) entry which is preliminary data.</text>
</comment>
<feature type="region of interest" description="Disordered" evidence="2">
    <location>
        <begin position="498"/>
        <end position="528"/>
    </location>
</feature>
<dbReference type="Gene3D" id="1.20.1270.60">
    <property type="entry name" value="Arfaptin homology (AH) domain/BAR domain"/>
    <property type="match status" value="1"/>
</dbReference>
<name>A0A504Z9X4_FASGI</name>
<dbReference type="Proteomes" id="UP000316759">
    <property type="component" value="Unassembled WGS sequence"/>
</dbReference>
<feature type="compositionally biased region" description="Low complexity" evidence="2">
    <location>
        <begin position="508"/>
        <end position="517"/>
    </location>
</feature>
<dbReference type="InterPro" id="IPR027267">
    <property type="entry name" value="AH/BAR_dom_sf"/>
</dbReference>
<dbReference type="STRING" id="46835.A0A504Z9X4"/>
<evidence type="ECO:0000256" key="2">
    <source>
        <dbReference type="SAM" id="MobiDB-lite"/>
    </source>
</evidence>
<feature type="region of interest" description="Disordered" evidence="2">
    <location>
        <begin position="662"/>
        <end position="684"/>
    </location>
</feature>
<feature type="compositionally biased region" description="Polar residues" evidence="2">
    <location>
        <begin position="664"/>
        <end position="674"/>
    </location>
</feature>
<evidence type="ECO:0000313" key="3">
    <source>
        <dbReference type="EMBL" id="TPP66000.1"/>
    </source>
</evidence>
<dbReference type="AlphaFoldDB" id="A0A504Z9X4"/>